<organism evidence="2 3">
    <name type="scientific">Trifolium medium</name>
    <dbReference type="NCBI Taxonomy" id="97028"/>
    <lineage>
        <taxon>Eukaryota</taxon>
        <taxon>Viridiplantae</taxon>
        <taxon>Streptophyta</taxon>
        <taxon>Embryophyta</taxon>
        <taxon>Tracheophyta</taxon>
        <taxon>Spermatophyta</taxon>
        <taxon>Magnoliopsida</taxon>
        <taxon>eudicotyledons</taxon>
        <taxon>Gunneridae</taxon>
        <taxon>Pentapetalae</taxon>
        <taxon>rosids</taxon>
        <taxon>fabids</taxon>
        <taxon>Fabales</taxon>
        <taxon>Fabaceae</taxon>
        <taxon>Papilionoideae</taxon>
        <taxon>50 kb inversion clade</taxon>
        <taxon>NPAAA clade</taxon>
        <taxon>Hologalegina</taxon>
        <taxon>IRL clade</taxon>
        <taxon>Trifolieae</taxon>
        <taxon>Trifolium</taxon>
    </lineage>
</organism>
<feature type="transmembrane region" description="Helical" evidence="1">
    <location>
        <begin position="20"/>
        <end position="38"/>
    </location>
</feature>
<sequence>MLARNSEWSVVREQARWSPGLPVLVIHSSVATFVMWFPSRIVVL</sequence>
<evidence type="ECO:0000313" key="2">
    <source>
        <dbReference type="EMBL" id="MCI93528.1"/>
    </source>
</evidence>
<evidence type="ECO:0000256" key="1">
    <source>
        <dbReference type="SAM" id="Phobius"/>
    </source>
</evidence>
<keyword evidence="1" id="KW-0472">Membrane</keyword>
<dbReference type="AlphaFoldDB" id="A0A392VYS2"/>
<keyword evidence="1" id="KW-0812">Transmembrane</keyword>
<reference evidence="2 3" key="1">
    <citation type="journal article" date="2018" name="Front. Plant Sci.">
        <title>Red Clover (Trifolium pratense) and Zigzag Clover (T. medium) - A Picture of Genomic Similarities and Differences.</title>
        <authorList>
            <person name="Dluhosova J."/>
            <person name="Istvanek J."/>
            <person name="Nedelnik J."/>
            <person name="Repkova J."/>
        </authorList>
    </citation>
    <scope>NUCLEOTIDE SEQUENCE [LARGE SCALE GENOMIC DNA]</scope>
    <source>
        <strain evidence="3">cv. 10/8</strain>
        <tissue evidence="2">Leaf</tissue>
    </source>
</reference>
<proteinExistence type="predicted"/>
<protein>
    <submittedName>
        <fullName evidence="2">Uncharacterized protein</fullName>
    </submittedName>
</protein>
<evidence type="ECO:0000313" key="3">
    <source>
        <dbReference type="Proteomes" id="UP000265520"/>
    </source>
</evidence>
<keyword evidence="1" id="KW-1133">Transmembrane helix</keyword>
<dbReference type="EMBL" id="LXQA011331664">
    <property type="protein sequence ID" value="MCI93528.1"/>
    <property type="molecule type" value="Genomic_DNA"/>
</dbReference>
<feature type="non-terminal residue" evidence="2">
    <location>
        <position position="44"/>
    </location>
</feature>
<name>A0A392VYS2_9FABA</name>
<comment type="caution">
    <text evidence="2">The sequence shown here is derived from an EMBL/GenBank/DDBJ whole genome shotgun (WGS) entry which is preliminary data.</text>
</comment>
<keyword evidence="3" id="KW-1185">Reference proteome</keyword>
<accession>A0A392VYS2</accession>
<dbReference type="Proteomes" id="UP000265520">
    <property type="component" value="Unassembled WGS sequence"/>
</dbReference>